<reference evidence="6" key="2">
    <citation type="submission" date="2025-08" db="UniProtKB">
        <authorList>
            <consortium name="Ensembl"/>
        </authorList>
    </citation>
    <scope>IDENTIFICATION</scope>
    <source>
        <strain evidence="6">broiler</strain>
    </source>
</reference>
<dbReference type="PRINTS" id="PR00401">
    <property type="entry name" value="SH2DOMAIN"/>
</dbReference>
<dbReference type="OrthoDB" id="185175at2759"/>
<evidence type="ECO:0000256" key="1">
    <source>
        <dbReference type="ARBA" id="ARBA00022553"/>
    </source>
</evidence>
<dbReference type="CDD" id="cd10355">
    <property type="entry name" value="SH2_DAPP1_BAM32_like"/>
    <property type="match status" value="1"/>
</dbReference>
<reference evidence="6" key="1">
    <citation type="submission" date="2020-11" db="EMBL/GenBank/DDBJ databases">
        <title>Gallus gallus (Chicken) genome, bGalGal1, GRCg7b, maternal haplotype autosomes + Z &amp; W.</title>
        <authorList>
            <person name="Warren W."/>
            <person name="Formenti G."/>
            <person name="Fedrigo O."/>
            <person name="Haase B."/>
            <person name="Mountcastle J."/>
            <person name="Balacco J."/>
            <person name="Tracey A."/>
            <person name="Schneider V."/>
            <person name="Okimoto R."/>
            <person name="Cheng H."/>
            <person name="Hawken R."/>
            <person name="Howe K."/>
            <person name="Jarvis E.D."/>
        </authorList>
    </citation>
    <scope>NUCLEOTIDE SEQUENCE [LARGE SCALE GENOMIC DNA]</scope>
    <source>
        <strain evidence="6">Broiler</strain>
    </source>
</reference>
<dbReference type="FunCoup" id="A0A8V0XQC7">
    <property type="interactions" value="162"/>
</dbReference>
<dbReference type="InterPro" id="IPR011993">
    <property type="entry name" value="PH-like_dom_sf"/>
</dbReference>
<sequence>MTQRREPSAHLDEELRALGWYHYNLTRHAAEALLLSNGKDGSYLLRKSNEREDLYSLSVRGKDSVKHFHVEYTGTSLKFGFNEFSSLKELVMHFANQPLIGSETGTLIVLKHPYPHKVEEPSIYESVRVHTAMQTGRTENDLVPNAPSLGTKEGYLIKQGKIVKNWKTRWFTLHRNELKYFKDQTATEPIRALDLTECSAVQFDYSQERVNCFCHKYGSKWNSAVAPLPSCTPNPSTPRAGIASQPQGRHLTTGRQFHVSITCRGHMHVCLPPRRRLHPALHTEDLFS</sequence>
<keyword evidence="7" id="KW-1185">Reference proteome</keyword>
<dbReference type="AlphaFoldDB" id="A0A8V0XQC7"/>
<keyword evidence="1" id="KW-0597">Phosphoprotein</keyword>
<dbReference type="GO" id="GO:0005547">
    <property type="term" value="F:phosphatidylinositol-3,4,5-trisphosphate binding"/>
    <property type="evidence" value="ECO:0007669"/>
    <property type="project" value="Ensembl"/>
</dbReference>
<dbReference type="PANTHER" id="PTHR14336:SF15">
    <property type="entry name" value="DUAL ADAPTER FOR PHOSPHOTYROSINE AND 3-PHOSPHOTYROSINE AND 3-PHOSPHOINOSITIDE"/>
    <property type="match status" value="1"/>
</dbReference>
<dbReference type="Pfam" id="PF00169">
    <property type="entry name" value="PH"/>
    <property type="match status" value="1"/>
</dbReference>
<dbReference type="Proteomes" id="UP000000539">
    <property type="component" value="Chromosome 4"/>
</dbReference>
<evidence type="ECO:0000313" key="6">
    <source>
        <dbReference type="Ensembl" id="ENSGALP00010007072.1"/>
    </source>
</evidence>
<evidence type="ECO:0000313" key="7">
    <source>
        <dbReference type="Proteomes" id="UP000000539"/>
    </source>
</evidence>
<name>A0A8V0XQC7_CHICK</name>
<organism evidence="6 7">
    <name type="scientific">Gallus gallus</name>
    <name type="common">Chicken</name>
    <dbReference type="NCBI Taxonomy" id="9031"/>
    <lineage>
        <taxon>Eukaryota</taxon>
        <taxon>Metazoa</taxon>
        <taxon>Chordata</taxon>
        <taxon>Craniata</taxon>
        <taxon>Vertebrata</taxon>
        <taxon>Euteleostomi</taxon>
        <taxon>Archelosauria</taxon>
        <taxon>Archosauria</taxon>
        <taxon>Dinosauria</taxon>
        <taxon>Saurischia</taxon>
        <taxon>Theropoda</taxon>
        <taxon>Coelurosauria</taxon>
        <taxon>Aves</taxon>
        <taxon>Neognathae</taxon>
        <taxon>Galloanserae</taxon>
        <taxon>Galliformes</taxon>
        <taxon>Phasianidae</taxon>
        <taxon>Phasianinae</taxon>
        <taxon>Gallus</taxon>
    </lineage>
</organism>
<accession>A0A8V0XQC7</accession>
<dbReference type="PROSITE" id="PS50001">
    <property type="entry name" value="SH2"/>
    <property type="match status" value="1"/>
</dbReference>
<dbReference type="InterPro" id="IPR000980">
    <property type="entry name" value="SH2"/>
</dbReference>
<dbReference type="Ensembl" id="ENSGALT00010012508.1">
    <property type="protein sequence ID" value="ENSGALP00010007072.1"/>
    <property type="gene ID" value="ENSGALG00010005278.1"/>
</dbReference>
<dbReference type="InterPro" id="IPR036860">
    <property type="entry name" value="SH2_dom_sf"/>
</dbReference>
<dbReference type="PANTHER" id="PTHR14336">
    <property type="entry name" value="TANDEM PH DOMAIN CONTAINING PROTEIN"/>
    <property type="match status" value="1"/>
</dbReference>
<dbReference type="SUPFAM" id="SSF50729">
    <property type="entry name" value="PH domain-like"/>
    <property type="match status" value="1"/>
</dbReference>
<dbReference type="PROSITE" id="PS50003">
    <property type="entry name" value="PH_DOMAIN"/>
    <property type="match status" value="1"/>
</dbReference>
<dbReference type="GO" id="GO:0005886">
    <property type="term" value="C:plasma membrane"/>
    <property type="evidence" value="ECO:0000318"/>
    <property type="project" value="GO_Central"/>
</dbReference>
<dbReference type="InterPro" id="IPR051707">
    <property type="entry name" value="PI-Interact_SigTrans_Reg"/>
</dbReference>
<evidence type="ECO:0000256" key="3">
    <source>
        <dbReference type="PROSITE-ProRule" id="PRU00191"/>
    </source>
</evidence>
<dbReference type="Pfam" id="PF00017">
    <property type="entry name" value="SH2"/>
    <property type="match status" value="1"/>
</dbReference>
<proteinExistence type="predicted"/>
<feature type="domain" description="SH2" evidence="4">
    <location>
        <begin position="20"/>
        <end position="114"/>
    </location>
</feature>
<dbReference type="SUPFAM" id="SSF55550">
    <property type="entry name" value="SH2 domain"/>
    <property type="match status" value="1"/>
</dbReference>
<evidence type="ECO:0000259" key="4">
    <source>
        <dbReference type="PROSITE" id="PS50001"/>
    </source>
</evidence>
<dbReference type="GO" id="GO:0043325">
    <property type="term" value="F:phosphatidylinositol-3,4-bisphosphate binding"/>
    <property type="evidence" value="ECO:0000318"/>
    <property type="project" value="GO_Central"/>
</dbReference>
<dbReference type="Gene3D" id="2.30.29.30">
    <property type="entry name" value="Pleckstrin-homology domain (PH domain)/Phosphotyrosine-binding domain (PTB)"/>
    <property type="match status" value="1"/>
</dbReference>
<dbReference type="InterPro" id="IPR001849">
    <property type="entry name" value="PH_domain"/>
</dbReference>
<dbReference type="InterPro" id="IPR035843">
    <property type="entry name" value="DAPP1_SH2"/>
</dbReference>
<reference evidence="6" key="3">
    <citation type="submission" date="2025-09" db="UniProtKB">
        <authorList>
            <consortium name="Ensembl"/>
        </authorList>
    </citation>
    <scope>IDENTIFICATION</scope>
    <source>
        <strain evidence="6">broiler</strain>
    </source>
</reference>
<evidence type="ECO:0000256" key="2">
    <source>
        <dbReference type="ARBA" id="ARBA00022999"/>
    </source>
</evidence>
<gene>
    <name evidence="6" type="primary">DAPP1</name>
</gene>
<evidence type="ECO:0000259" key="5">
    <source>
        <dbReference type="PROSITE" id="PS50003"/>
    </source>
</evidence>
<dbReference type="FunFam" id="3.30.505.10:FF:000053">
    <property type="entry name" value="Dual adapter for phosphotyrosine and 3-phosphotyrosine and 3-phosphoinositide"/>
    <property type="match status" value="1"/>
</dbReference>
<feature type="domain" description="PH" evidence="5">
    <location>
        <begin position="149"/>
        <end position="288"/>
    </location>
</feature>
<dbReference type="Gene3D" id="3.30.505.10">
    <property type="entry name" value="SH2 domain"/>
    <property type="match status" value="1"/>
</dbReference>
<dbReference type="GeneTree" id="ENSGT00910000144274"/>
<dbReference type="GO" id="GO:0005543">
    <property type="term" value="F:phospholipid binding"/>
    <property type="evidence" value="ECO:0000318"/>
    <property type="project" value="GO_Central"/>
</dbReference>
<keyword evidence="2 3" id="KW-0727">SH2 domain</keyword>
<dbReference type="SMART" id="SM00252">
    <property type="entry name" value="SH2"/>
    <property type="match status" value="1"/>
</dbReference>
<protein>
    <submittedName>
        <fullName evidence="6">Dual adaptor of phosphotyrosine and 3-phosphoinositides</fullName>
    </submittedName>
</protein>